<organism evidence="1 2">
    <name type="scientific">Desulfomicrobium macestii</name>
    <dbReference type="NCBI Taxonomy" id="90731"/>
    <lineage>
        <taxon>Bacteria</taxon>
        <taxon>Pseudomonadati</taxon>
        <taxon>Thermodesulfobacteriota</taxon>
        <taxon>Desulfovibrionia</taxon>
        <taxon>Desulfovibrionales</taxon>
        <taxon>Desulfomicrobiaceae</taxon>
        <taxon>Desulfomicrobium</taxon>
    </lineage>
</organism>
<reference evidence="1 2" key="1">
    <citation type="submission" date="2020-10" db="EMBL/GenBank/DDBJ databases">
        <title>Genomic Encyclopedia of Type Strains, Phase IV (KMG-IV): sequencing the most valuable type-strain genomes for metagenomic binning, comparative biology and taxonomic classification.</title>
        <authorList>
            <person name="Goeker M."/>
        </authorList>
    </citation>
    <scope>NUCLEOTIDE SEQUENCE [LARGE SCALE GENOMIC DNA]</scope>
    <source>
        <strain evidence="1 2">DSM 4194</strain>
    </source>
</reference>
<dbReference type="RefSeq" id="WP_192624835.1">
    <property type="nucleotide sequence ID" value="NZ_JADBGG010000041.1"/>
</dbReference>
<comment type="caution">
    <text evidence="1">The sequence shown here is derived from an EMBL/GenBank/DDBJ whole genome shotgun (WGS) entry which is preliminary data.</text>
</comment>
<evidence type="ECO:0000313" key="1">
    <source>
        <dbReference type="EMBL" id="MBE1427012.1"/>
    </source>
</evidence>
<keyword evidence="2" id="KW-1185">Reference proteome</keyword>
<accession>A0ABR9H8G2</accession>
<evidence type="ECO:0000313" key="2">
    <source>
        <dbReference type="Proteomes" id="UP000639010"/>
    </source>
</evidence>
<protein>
    <submittedName>
        <fullName evidence="1">Zn finger protein HypA/HybF involved in hydrogenase expression</fullName>
    </submittedName>
</protein>
<dbReference type="Proteomes" id="UP000639010">
    <property type="component" value="Unassembled WGS sequence"/>
</dbReference>
<gene>
    <name evidence="1" type="ORF">H4684_003696</name>
</gene>
<dbReference type="EMBL" id="JADBGG010000041">
    <property type="protein sequence ID" value="MBE1427012.1"/>
    <property type="molecule type" value="Genomic_DNA"/>
</dbReference>
<name>A0ABR9H8G2_9BACT</name>
<sequence length="162" mass="19679">MEKIKCQSCGNIFENETDFYQLCPNCYADYLFYDRASDELRREIKKNTGSFSDIERLDELKERYSRAARRYSERLYKNKYLINSTYKCKKCNAKYESHYDTIFCDTCREDWNKLRSELGFDKPRGELDFLKYKKCDAHEELLEAYADYDELYDKHNRERLGL</sequence>
<proteinExistence type="predicted"/>